<dbReference type="Gene3D" id="3.40.50.300">
    <property type="entry name" value="P-loop containing nucleotide triphosphate hydrolases"/>
    <property type="match status" value="1"/>
</dbReference>
<evidence type="ECO:0000313" key="4">
    <source>
        <dbReference type="Proteomes" id="UP000184932"/>
    </source>
</evidence>
<reference evidence="4" key="1">
    <citation type="submission" date="2016-11" db="EMBL/GenBank/DDBJ databases">
        <authorList>
            <person name="Varghese N."/>
            <person name="Submissions S."/>
        </authorList>
    </citation>
    <scope>NUCLEOTIDE SEQUENCE [LARGE SCALE GENOMIC DNA]</scope>
    <source>
        <strain evidence="4">DSM 29440</strain>
    </source>
</reference>
<dbReference type="InterPro" id="IPR050238">
    <property type="entry name" value="DNA_Rep/Repair_Clamp_Loader"/>
</dbReference>
<evidence type="ECO:0000313" key="3">
    <source>
        <dbReference type="EMBL" id="SIO00802.1"/>
    </source>
</evidence>
<dbReference type="PANTHER" id="PTHR11669:SF8">
    <property type="entry name" value="DNA POLYMERASE III SUBUNIT DELTA"/>
    <property type="match status" value="1"/>
</dbReference>
<protein>
    <submittedName>
        <fullName evidence="3">DNA polymerase-3 subunit delta</fullName>
    </submittedName>
</protein>
<gene>
    <name evidence="3" type="ORF">SAMN05444002_2093</name>
</gene>
<dbReference type="EMBL" id="FSRL01000001">
    <property type="protein sequence ID" value="SIO00802.1"/>
    <property type="molecule type" value="Genomic_DNA"/>
</dbReference>
<dbReference type="PANTHER" id="PTHR11669">
    <property type="entry name" value="REPLICATION FACTOR C / DNA POLYMERASE III GAMMA-TAU SUBUNIT"/>
    <property type="match status" value="1"/>
</dbReference>
<dbReference type="RefSeq" id="WP_074256158.1">
    <property type="nucleotide sequence ID" value="NZ_FSRL01000001.1"/>
</dbReference>
<dbReference type="STRING" id="1217970.SAMN05444002_2093"/>
<evidence type="ECO:0000259" key="2">
    <source>
        <dbReference type="SMART" id="SM00382"/>
    </source>
</evidence>
<dbReference type="InterPro" id="IPR027417">
    <property type="entry name" value="P-loop_NTPase"/>
</dbReference>
<dbReference type="Proteomes" id="UP000184932">
    <property type="component" value="Unassembled WGS sequence"/>
</dbReference>
<feature type="region of interest" description="Disordered" evidence="1">
    <location>
        <begin position="1"/>
        <end position="25"/>
    </location>
</feature>
<dbReference type="SMART" id="SM00382">
    <property type="entry name" value="AAA"/>
    <property type="match status" value="1"/>
</dbReference>
<dbReference type="Pfam" id="PF13177">
    <property type="entry name" value="DNA_pol3_delta2"/>
    <property type="match status" value="1"/>
</dbReference>
<proteinExistence type="predicted"/>
<evidence type="ECO:0000256" key="1">
    <source>
        <dbReference type="SAM" id="MobiDB-lite"/>
    </source>
</evidence>
<dbReference type="GO" id="GO:0006261">
    <property type="term" value="P:DNA-templated DNA replication"/>
    <property type="evidence" value="ECO:0007669"/>
    <property type="project" value="TreeGrafter"/>
</dbReference>
<dbReference type="OrthoDB" id="9811073at2"/>
<organism evidence="3 4">
    <name type="scientific">Vannielia litorea</name>
    <dbReference type="NCBI Taxonomy" id="1217970"/>
    <lineage>
        <taxon>Bacteria</taxon>
        <taxon>Pseudomonadati</taxon>
        <taxon>Pseudomonadota</taxon>
        <taxon>Alphaproteobacteria</taxon>
        <taxon>Rhodobacterales</taxon>
        <taxon>Paracoccaceae</taxon>
        <taxon>Vannielia</taxon>
    </lineage>
</organism>
<dbReference type="GO" id="GO:0009360">
    <property type="term" value="C:DNA polymerase III complex"/>
    <property type="evidence" value="ECO:0007669"/>
    <property type="project" value="TreeGrafter"/>
</dbReference>
<dbReference type="InterPro" id="IPR003593">
    <property type="entry name" value="AAA+_ATPase"/>
</dbReference>
<sequence>MSAAPLGLAEETPEADRLGGYPHPRHTETLYGQEAAEARFLAAFNSGRLPHAWLITGPRGIGKATLAWRIARFLIATPLEQEAGLFGEPELPESLAVDPGHPVARRIAAGSEGNLMLLRRKWVEKPAPARFKTVIDVDSTRELKRFFAYSAAEKARRVVLIDSVDEMSTSAANAVLKVLEEPPLNTVLLLISHAPASLLPTIRSRCQVLPCATLSEAALIAALREAGAEPPEDAGKRAALTALSEGSVATALQLIDDEGLALYAALVALFRDLPRLDRPATLALAAKCGGRAAQDRFRLTVRLIDTLLARIARTGALGPLPAGSAPAPEAAPGEAALLARLAPDATRARAWAELAATLGARARAGAAVNLDAPALITDICLKISEAAAEMRL</sequence>
<dbReference type="NCBIfam" id="NF005677">
    <property type="entry name" value="PRK07471.1"/>
    <property type="match status" value="1"/>
</dbReference>
<dbReference type="AlphaFoldDB" id="A0A1N6G028"/>
<keyword evidence="4" id="KW-1185">Reference proteome</keyword>
<dbReference type="SUPFAM" id="SSF52540">
    <property type="entry name" value="P-loop containing nucleoside triphosphate hydrolases"/>
    <property type="match status" value="1"/>
</dbReference>
<feature type="domain" description="AAA+ ATPase" evidence="2">
    <location>
        <begin position="49"/>
        <end position="214"/>
    </location>
</feature>
<accession>A0A1N6G028</accession>
<name>A0A1N6G028_9RHOB</name>